<sequence>MTRLLTVAMLAALLGTPALSQTEPAASPEVGAAAASAEAEAGATAPAEDGEDDDDEAEEEEAAPAQGSQAQHHDYGPSGIMTRSNRADLAPLTLASGKPVAAEEYSLQSGGYYRLQIVADGSAELALSGGDFFRSVWINEIVINDIEIRPMGVHSIEFDAAGEALISFIAIQPGRYTLSVPGSSGESQQAVFNIR</sequence>
<organism evidence="3 4">
    <name type="scientific">Paracoccus chinensis</name>
    <dbReference type="NCBI Taxonomy" id="525640"/>
    <lineage>
        <taxon>Bacteria</taxon>
        <taxon>Pseudomonadati</taxon>
        <taxon>Pseudomonadota</taxon>
        <taxon>Alphaproteobacteria</taxon>
        <taxon>Rhodobacterales</taxon>
        <taxon>Paracoccaceae</taxon>
        <taxon>Paracoccus</taxon>
    </lineage>
</organism>
<feature type="signal peptide" evidence="2">
    <location>
        <begin position="1"/>
        <end position="20"/>
    </location>
</feature>
<evidence type="ECO:0000313" key="4">
    <source>
        <dbReference type="Proteomes" id="UP000199555"/>
    </source>
</evidence>
<keyword evidence="4" id="KW-1185">Reference proteome</keyword>
<dbReference type="AlphaFoldDB" id="A0A1G9K7L0"/>
<feature type="compositionally biased region" description="Low complexity" evidence="1">
    <location>
        <begin position="23"/>
        <end position="47"/>
    </location>
</feature>
<proteinExistence type="predicted"/>
<evidence type="ECO:0000256" key="1">
    <source>
        <dbReference type="SAM" id="MobiDB-lite"/>
    </source>
</evidence>
<dbReference type="EMBL" id="FNGE01000011">
    <property type="protein sequence ID" value="SDL45253.1"/>
    <property type="molecule type" value="Genomic_DNA"/>
</dbReference>
<dbReference type="STRING" id="525640.SAMN04487971_11114"/>
<gene>
    <name evidence="3" type="ORF">SAMN04487971_11114</name>
</gene>
<dbReference type="OrthoDB" id="5343781at2"/>
<feature type="region of interest" description="Disordered" evidence="1">
    <location>
        <begin position="21"/>
        <end position="82"/>
    </location>
</feature>
<evidence type="ECO:0000256" key="2">
    <source>
        <dbReference type="SAM" id="SignalP"/>
    </source>
</evidence>
<reference evidence="4" key="1">
    <citation type="submission" date="2016-10" db="EMBL/GenBank/DDBJ databases">
        <authorList>
            <person name="Varghese N."/>
            <person name="Submissions S."/>
        </authorList>
    </citation>
    <scope>NUCLEOTIDE SEQUENCE [LARGE SCALE GENOMIC DNA]</scope>
    <source>
        <strain evidence="4">CGMCC 1.7655</strain>
    </source>
</reference>
<protein>
    <submittedName>
        <fullName evidence="3">Uncharacterized protein</fullName>
    </submittedName>
</protein>
<evidence type="ECO:0000313" key="3">
    <source>
        <dbReference type="EMBL" id="SDL45253.1"/>
    </source>
</evidence>
<feature type="compositionally biased region" description="Acidic residues" evidence="1">
    <location>
        <begin position="48"/>
        <end position="62"/>
    </location>
</feature>
<feature type="chain" id="PRO_5011695932" evidence="2">
    <location>
        <begin position="21"/>
        <end position="195"/>
    </location>
</feature>
<dbReference type="RefSeq" id="WP_090756394.1">
    <property type="nucleotide sequence ID" value="NZ_FNGE01000011.1"/>
</dbReference>
<name>A0A1G9K7L0_9RHOB</name>
<keyword evidence="2" id="KW-0732">Signal</keyword>
<dbReference type="Proteomes" id="UP000199555">
    <property type="component" value="Unassembled WGS sequence"/>
</dbReference>
<accession>A0A1G9K7L0</accession>